<evidence type="ECO:0000313" key="3">
    <source>
        <dbReference type="EMBL" id="KAJ9157256.1"/>
    </source>
</evidence>
<feature type="signal peptide" evidence="1">
    <location>
        <begin position="1"/>
        <end position="20"/>
    </location>
</feature>
<dbReference type="Proteomes" id="UP001174694">
    <property type="component" value="Unassembled WGS sequence"/>
</dbReference>
<accession>A0AA38VL12</accession>
<evidence type="ECO:0000256" key="1">
    <source>
        <dbReference type="SAM" id="SignalP"/>
    </source>
</evidence>
<name>A0AA38VL12_9PEZI</name>
<evidence type="ECO:0000259" key="2">
    <source>
        <dbReference type="Pfam" id="PF18271"/>
    </source>
</evidence>
<dbReference type="PANTHER" id="PTHR34612">
    <property type="entry name" value="GH131_N DOMAIN-CONTAINING PROTEIN"/>
    <property type="match status" value="1"/>
</dbReference>
<feature type="domain" description="Glycoside hydrolase 131 catalytic N-terminal" evidence="2">
    <location>
        <begin position="194"/>
        <end position="334"/>
    </location>
</feature>
<comment type="caution">
    <text evidence="3">The sequence shown here is derived from an EMBL/GenBank/DDBJ whole genome shotgun (WGS) entry which is preliminary data.</text>
</comment>
<dbReference type="Pfam" id="PF18271">
    <property type="entry name" value="GH131_N"/>
    <property type="match status" value="2"/>
</dbReference>
<feature type="domain" description="Glycoside hydrolase 131 catalytic N-terminal" evidence="2">
    <location>
        <begin position="34"/>
        <end position="181"/>
    </location>
</feature>
<reference evidence="3" key="1">
    <citation type="submission" date="2022-07" db="EMBL/GenBank/DDBJ databases">
        <title>Fungi with potential for degradation of polypropylene.</title>
        <authorList>
            <person name="Gostincar C."/>
        </authorList>
    </citation>
    <scope>NUCLEOTIDE SEQUENCE</scope>
    <source>
        <strain evidence="3">EXF-13308</strain>
    </source>
</reference>
<organism evidence="3 4">
    <name type="scientific">Pleurostoma richardsiae</name>
    <dbReference type="NCBI Taxonomy" id="41990"/>
    <lineage>
        <taxon>Eukaryota</taxon>
        <taxon>Fungi</taxon>
        <taxon>Dikarya</taxon>
        <taxon>Ascomycota</taxon>
        <taxon>Pezizomycotina</taxon>
        <taxon>Sordariomycetes</taxon>
        <taxon>Sordariomycetidae</taxon>
        <taxon>Calosphaeriales</taxon>
        <taxon>Pleurostomataceae</taxon>
        <taxon>Pleurostoma</taxon>
    </lineage>
</organism>
<evidence type="ECO:0000313" key="4">
    <source>
        <dbReference type="Proteomes" id="UP001174694"/>
    </source>
</evidence>
<dbReference type="InterPro" id="IPR041524">
    <property type="entry name" value="GH131_N"/>
</dbReference>
<feature type="chain" id="PRO_5041366736" description="Glycoside hydrolase 131 catalytic N-terminal domain-containing protein" evidence="1">
    <location>
        <begin position="21"/>
        <end position="338"/>
    </location>
</feature>
<keyword evidence="4" id="KW-1185">Reference proteome</keyword>
<proteinExistence type="predicted"/>
<dbReference type="PANTHER" id="PTHR34612:SF4">
    <property type="entry name" value="GLYCOSIDE HYDROLASE 131 CATALYTIC N-TERMINAL DOMAIN-CONTAINING PROTEIN"/>
    <property type="match status" value="1"/>
</dbReference>
<dbReference type="Gene3D" id="2.60.120.1160">
    <property type="match status" value="2"/>
</dbReference>
<protein>
    <recommendedName>
        <fullName evidence="2">Glycoside hydrolase 131 catalytic N-terminal domain-containing protein</fullName>
    </recommendedName>
</protein>
<keyword evidence="1" id="KW-0732">Signal</keyword>
<dbReference type="EMBL" id="JANBVO010000001">
    <property type="protein sequence ID" value="KAJ9157256.1"/>
    <property type="molecule type" value="Genomic_DNA"/>
</dbReference>
<gene>
    <name evidence="3" type="ORF">NKR23_g440</name>
</gene>
<sequence>MRSYSCTVFLALLAASTTTGHPLVSSPANISCPIIFDGRVPSSLSLTDFDASGAGSPFGPDYVKGAGLEWSDILLFPSVPSSRFDNAAADGSAGGFKPVEVTLSDKSIFQSQRGFRRAGLQFNGDPNTGSPGYVGVKTLHWSVRQDAARPMNLSHEYLVRTFVSFPLAFFALHQQWETNEKTGEKKAQWRLTPSGYEQQNVWHEASDYSADQIMFEAGTILGQTGLPRSNFKIFDRGMKQLWSTPIDATEWQNFAATLDLDKNTVRIYYSKGDAPLAAVTGALSADLSGGGQFQIGMLKKPTGTSDVVNSGYQESGIKEGQIYGGLFVEDSTNGCISL</sequence>
<dbReference type="AlphaFoldDB" id="A0AA38VL12"/>